<sequence length="111" mass="11867">MYKVCQPSPDSTFSPSHCTPITLTSPLSNRPALTAVVSDACADLSPSPASSYSLAKLPCPAKAPLLNHLKSGRQSVQVSETIAEAAFTLPPKTHPLRFIDSLKEINIQSFM</sequence>
<organism evidence="1 2">
    <name type="scientific">Chitinophaga pinensis (strain ATCC 43595 / DSM 2588 / LMG 13176 / NBRC 15968 / NCIMB 11800 / UQM 2034)</name>
    <dbReference type="NCBI Taxonomy" id="485918"/>
    <lineage>
        <taxon>Bacteria</taxon>
        <taxon>Pseudomonadati</taxon>
        <taxon>Bacteroidota</taxon>
        <taxon>Chitinophagia</taxon>
        <taxon>Chitinophagales</taxon>
        <taxon>Chitinophagaceae</taxon>
        <taxon>Chitinophaga</taxon>
    </lineage>
</organism>
<dbReference type="EMBL" id="CP001699">
    <property type="protein sequence ID" value="ACU58111.1"/>
    <property type="molecule type" value="Genomic_DNA"/>
</dbReference>
<name>A0A979FZV7_CHIPD</name>
<evidence type="ECO:0000313" key="2">
    <source>
        <dbReference type="Proteomes" id="UP000002215"/>
    </source>
</evidence>
<dbReference type="Proteomes" id="UP000002215">
    <property type="component" value="Chromosome"/>
</dbReference>
<protein>
    <submittedName>
        <fullName evidence="1">Uncharacterized protein</fullName>
    </submittedName>
</protein>
<accession>A0A979FZV7</accession>
<evidence type="ECO:0000313" key="1">
    <source>
        <dbReference type="EMBL" id="ACU58111.1"/>
    </source>
</evidence>
<reference evidence="2" key="1">
    <citation type="submission" date="2009-08" db="EMBL/GenBank/DDBJ databases">
        <title>The complete genome of Chitinophaga pinensis DSM 2588.</title>
        <authorList>
            <consortium name="US DOE Joint Genome Institute (JGI-PGF)"/>
            <person name="Lucas S."/>
            <person name="Copeland A."/>
            <person name="Lapidus A."/>
            <person name="Glavina del Rio T."/>
            <person name="Dalin E."/>
            <person name="Tice H."/>
            <person name="Bruce D."/>
            <person name="Goodwin L."/>
            <person name="Pitluck S."/>
            <person name="Kyrpides N."/>
            <person name="Mavromatis K."/>
            <person name="Ivanova N."/>
            <person name="Mikhailova N."/>
            <person name="Sims D."/>
            <person name="Meinche L."/>
            <person name="Brettin T."/>
            <person name="Detter J.C."/>
            <person name="Han C."/>
            <person name="Larimer F."/>
            <person name="Land M."/>
            <person name="Hauser L."/>
            <person name="Markowitz V."/>
            <person name="Cheng J.-F."/>
            <person name="Hugenholtz P."/>
            <person name="Woyke T."/>
            <person name="Wu D."/>
            <person name="Spring S."/>
            <person name="Klenk H.-P."/>
            <person name="Eisen J.A."/>
        </authorList>
    </citation>
    <scope>NUCLEOTIDE SEQUENCE [LARGE SCALE GENOMIC DNA]</scope>
    <source>
        <strain evidence="2">ATCC 43595 / DSM 2588 / LMG 13176 / NBRC 15968 / NCIMB 11800 / UQM 2034</strain>
    </source>
</reference>
<reference evidence="1 2" key="2">
    <citation type="journal article" date="2010" name="Stand. Genomic Sci.">
        <title>Complete genome sequence of Chitinophaga pinensis type strain (UQM 2034).</title>
        <authorList>
            <person name="Glavina Del Rio T."/>
            <person name="Abt B."/>
            <person name="Spring S."/>
            <person name="Lapidus A."/>
            <person name="Nolan M."/>
            <person name="Tice H."/>
            <person name="Copeland A."/>
            <person name="Cheng J.F."/>
            <person name="Chen F."/>
            <person name="Bruce D."/>
            <person name="Goodwin L."/>
            <person name="Pitluck S."/>
            <person name="Ivanova N."/>
            <person name="Mavromatis K."/>
            <person name="Mikhailova N."/>
            <person name="Pati A."/>
            <person name="Chen A."/>
            <person name="Palaniappan K."/>
            <person name="Land M."/>
            <person name="Hauser L."/>
            <person name="Chang Y.J."/>
            <person name="Jeffries C.D."/>
            <person name="Chain P."/>
            <person name="Saunders E."/>
            <person name="Detter J.C."/>
            <person name="Brettin T."/>
            <person name="Rohde M."/>
            <person name="Goker M."/>
            <person name="Bristow J."/>
            <person name="Eisen J.A."/>
            <person name="Markowitz V."/>
            <person name="Hugenholtz P."/>
            <person name="Kyrpides N.C."/>
            <person name="Klenk H.P."/>
            <person name="Lucas S."/>
        </authorList>
    </citation>
    <scope>NUCLEOTIDE SEQUENCE [LARGE SCALE GENOMIC DNA]</scope>
    <source>
        <strain evidence="2">ATCC 43595 / DSM 2588 / LMG 13176 / NBRC 15968 / NCIMB 11800 / UQM 2034</strain>
    </source>
</reference>
<proteinExistence type="predicted"/>
<dbReference type="KEGG" id="cpi:Cpin_0613"/>
<gene>
    <name evidence="1" type="ordered locus">Cpin_0613</name>
</gene>
<dbReference type="AlphaFoldDB" id="A0A979FZV7"/>